<dbReference type="AlphaFoldDB" id="A0A1H6NBS0"/>
<reference evidence="1 2" key="1">
    <citation type="submission" date="2016-10" db="EMBL/GenBank/DDBJ databases">
        <authorList>
            <person name="de Groot N.N."/>
        </authorList>
    </citation>
    <scope>NUCLEOTIDE SEQUENCE [LARGE SCALE GENOMIC DNA]</scope>
    <source>
        <strain evidence="1 2">LMG 2158</strain>
    </source>
</reference>
<dbReference type="EMBL" id="LT629972">
    <property type="protein sequence ID" value="SEI07634.1"/>
    <property type="molecule type" value="Genomic_DNA"/>
</dbReference>
<sequence>MDLRPALQITLVGDHIPQVIAHQVIPVGSRLRQPGTTWRSAAIWGISARRM</sequence>
<organism evidence="1 2">
    <name type="scientific">Pseudomonas asplenii</name>
    <dbReference type="NCBI Taxonomy" id="53407"/>
    <lineage>
        <taxon>Bacteria</taxon>
        <taxon>Pseudomonadati</taxon>
        <taxon>Pseudomonadota</taxon>
        <taxon>Gammaproteobacteria</taxon>
        <taxon>Pseudomonadales</taxon>
        <taxon>Pseudomonadaceae</taxon>
        <taxon>Pseudomonas</taxon>
    </lineage>
</organism>
<evidence type="ECO:0000313" key="1">
    <source>
        <dbReference type="EMBL" id="SEI07634.1"/>
    </source>
</evidence>
<name>A0A1H6NBS0_9PSED</name>
<dbReference type="Proteomes" id="UP000182272">
    <property type="component" value="Chromosome I"/>
</dbReference>
<gene>
    <name evidence="1" type="ORF">SAMN05216581_1842</name>
</gene>
<protein>
    <submittedName>
        <fullName evidence="1">Uncharacterized protein</fullName>
    </submittedName>
</protein>
<proteinExistence type="predicted"/>
<evidence type="ECO:0000313" key="2">
    <source>
        <dbReference type="Proteomes" id="UP000182272"/>
    </source>
</evidence>
<accession>A0A1H6NBS0</accession>